<dbReference type="EMBL" id="KZ819330">
    <property type="protein sequence ID" value="PWN19678.1"/>
    <property type="molecule type" value="Genomic_DNA"/>
</dbReference>
<name>A0A316U4D9_9BASI</name>
<organism evidence="1 2">
    <name type="scientific">Pseudomicrostroma glucosiphilum</name>
    <dbReference type="NCBI Taxonomy" id="1684307"/>
    <lineage>
        <taxon>Eukaryota</taxon>
        <taxon>Fungi</taxon>
        <taxon>Dikarya</taxon>
        <taxon>Basidiomycota</taxon>
        <taxon>Ustilaginomycotina</taxon>
        <taxon>Exobasidiomycetes</taxon>
        <taxon>Microstromatales</taxon>
        <taxon>Microstromatales incertae sedis</taxon>
        <taxon>Pseudomicrostroma</taxon>
    </lineage>
</organism>
<proteinExistence type="predicted"/>
<evidence type="ECO:0000313" key="2">
    <source>
        <dbReference type="Proteomes" id="UP000245942"/>
    </source>
</evidence>
<accession>A0A316U4D9</accession>
<dbReference type="Proteomes" id="UP000245942">
    <property type="component" value="Unassembled WGS sequence"/>
</dbReference>
<dbReference type="GeneID" id="37014164"/>
<protein>
    <submittedName>
        <fullName evidence="1">Uncharacterized protein</fullName>
    </submittedName>
</protein>
<gene>
    <name evidence="1" type="ORF">BCV69DRAFT_28265</name>
</gene>
<dbReference type="AlphaFoldDB" id="A0A316U4D9"/>
<sequence length="111" mass="12439">MVEGLWCLFLGSYQHKGVWMILRRRFGLPDVGEQGRGGNCKSPIQVEVCWPKSRCIAHLYLPSYDYSCSYTLLGQAAQVGSMAFRTISGRPARATWHTANAWQQCTAWPAG</sequence>
<dbReference type="RefSeq" id="XP_025346838.1">
    <property type="nucleotide sequence ID" value="XM_025492430.1"/>
</dbReference>
<reference evidence="1 2" key="1">
    <citation type="journal article" date="2018" name="Mol. Biol. Evol.">
        <title>Broad Genomic Sampling Reveals a Smut Pathogenic Ancestry of the Fungal Clade Ustilaginomycotina.</title>
        <authorList>
            <person name="Kijpornyongpan T."/>
            <person name="Mondo S.J."/>
            <person name="Barry K."/>
            <person name="Sandor L."/>
            <person name="Lee J."/>
            <person name="Lipzen A."/>
            <person name="Pangilinan J."/>
            <person name="LaButti K."/>
            <person name="Hainaut M."/>
            <person name="Henrissat B."/>
            <person name="Grigoriev I.V."/>
            <person name="Spatafora J.W."/>
            <person name="Aime M.C."/>
        </authorList>
    </citation>
    <scope>NUCLEOTIDE SEQUENCE [LARGE SCALE GENOMIC DNA]</scope>
    <source>
        <strain evidence="1 2">MCA 4718</strain>
    </source>
</reference>
<evidence type="ECO:0000313" key="1">
    <source>
        <dbReference type="EMBL" id="PWN19678.1"/>
    </source>
</evidence>
<keyword evidence="2" id="KW-1185">Reference proteome</keyword>